<dbReference type="GO" id="GO:0035493">
    <property type="term" value="P:SNARE complex assembly"/>
    <property type="evidence" value="ECO:0007669"/>
    <property type="project" value="TreeGrafter"/>
</dbReference>
<evidence type="ECO:0000256" key="2">
    <source>
        <dbReference type="ARBA" id="ARBA00013807"/>
    </source>
</evidence>
<comment type="similarity">
    <text evidence="1">Belongs to the ATG14 family.</text>
</comment>
<dbReference type="PANTHER" id="PTHR15157">
    <property type="entry name" value="UV RADIATION RESISTANCE-ASSOCIATED GENE PROTEIN"/>
    <property type="match status" value="1"/>
</dbReference>
<feature type="compositionally biased region" description="Basic and acidic residues" evidence="5">
    <location>
        <begin position="337"/>
        <end position="352"/>
    </location>
</feature>
<evidence type="ECO:0000256" key="5">
    <source>
        <dbReference type="SAM" id="MobiDB-lite"/>
    </source>
</evidence>
<dbReference type="GO" id="GO:0000323">
    <property type="term" value="C:lytic vacuole"/>
    <property type="evidence" value="ECO:0007669"/>
    <property type="project" value="TreeGrafter"/>
</dbReference>
<evidence type="ECO:0000256" key="4">
    <source>
        <dbReference type="SAM" id="Coils"/>
    </source>
</evidence>
<evidence type="ECO:0000313" key="7">
    <source>
        <dbReference type="Proteomes" id="UP000076738"/>
    </source>
</evidence>
<dbReference type="GO" id="GO:0032991">
    <property type="term" value="C:protein-containing complex"/>
    <property type="evidence" value="ECO:0007669"/>
    <property type="project" value="UniProtKB-ARBA"/>
</dbReference>
<dbReference type="InterPro" id="IPR018791">
    <property type="entry name" value="UV_resistance/autophagy_Atg14"/>
</dbReference>
<dbReference type="OrthoDB" id="16772at2759"/>
<evidence type="ECO:0000313" key="6">
    <source>
        <dbReference type="EMBL" id="KZO94876.1"/>
    </source>
</evidence>
<organism evidence="6 7">
    <name type="scientific">Calocera viscosa (strain TUFC12733)</name>
    <dbReference type="NCBI Taxonomy" id="1330018"/>
    <lineage>
        <taxon>Eukaryota</taxon>
        <taxon>Fungi</taxon>
        <taxon>Dikarya</taxon>
        <taxon>Basidiomycota</taxon>
        <taxon>Agaricomycotina</taxon>
        <taxon>Dacrymycetes</taxon>
        <taxon>Dacrymycetales</taxon>
        <taxon>Dacrymycetaceae</taxon>
        <taxon>Calocera</taxon>
    </lineage>
</organism>
<evidence type="ECO:0000256" key="1">
    <source>
        <dbReference type="ARBA" id="ARBA00009574"/>
    </source>
</evidence>
<protein>
    <recommendedName>
        <fullName evidence="2">Autophagy-related protein 14</fullName>
    </recommendedName>
</protein>
<feature type="coiled-coil region" evidence="4">
    <location>
        <begin position="61"/>
        <end position="106"/>
    </location>
</feature>
<keyword evidence="3 4" id="KW-0175">Coiled coil</keyword>
<sequence length="364" mass="40754">MECATCERSQRRFFCASCVANYIRDFRLAQSRVEVDRQKLQTDVQQLLAQLEPKRKEKGTRTTLTDRTREIRREVERLKQRAEEVREKVRAKKDDLEGRRRALLRASQLVSSPLTFTPLTAAQSRLDTLSDRLALARRGLALVLMEVFDLRQHSSGEATIAGLPFPRPGDHRLVKPEQINGVLVHTLHFLHLLSYYLGVKLPFAVSWSGGHFLVGKPTIRAGSGNAEDGDWVRWTVKQPLYVSPSDTGRYGSGGVPSSFTTALSMLGFNVLYLLSTQGLSTPGTDSSSLPPRVLNELIQLCISDNIGRRSHATRPHLPPPTHGFALEFSRVLEAAKEADGSKRAEEMRRVEEGDADWDIIEDSA</sequence>
<keyword evidence="7" id="KW-1185">Reference proteome</keyword>
<reference evidence="6 7" key="1">
    <citation type="journal article" date="2016" name="Mol. Biol. Evol.">
        <title>Comparative Genomics of Early-Diverging Mushroom-Forming Fungi Provides Insights into the Origins of Lignocellulose Decay Capabilities.</title>
        <authorList>
            <person name="Nagy L.G."/>
            <person name="Riley R."/>
            <person name="Tritt A."/>
            <person name="Adam C."/>
            <person name="Daum C."/>
            <person name="Floudas D."/>
            <person name="Sun H."/>
            <person name="Yadav J.S."/>
            <person name="Pangilinan J."/>
            <person name="Larsson K.H."/>
            <person name="Matsuura K."/>
            <person name="Barry K."/>
            <person name="Labutti K."/>
            <person name="Kuo R."/>
            <person name="Ohm R.A."/>
            <person name="Bhattacharya S.S."/>
            <person name="Shirouzu T."/>
            <person name="Yoshinaga Y."/>
            <person name="Martin F.M."/>
            <person name="Grigoriev I.V."/>
            <person name="Hibbett D.S."/>
        </authorList>
    </citation>
    <scope>NUCLEOTIDE SEQUENCE [LARGE SCALE GENOMIC DNA]</scope>
    <source>
        <strain evidence="6 7">TUFC12733</strain>
    </source>
</reference>
<feature type="compositionally biased region" description="Acidic residues" evidence="5">
    <location>
        <begin position="353"/>
        <end position="364"/>
    </location>
</feature>
<proteinExistence type="inferred from homology"/>
<dbReference type="PANTHER" id="PTHR15157:SF13">
    <property type="entry name" value="AUTOPHAGY-RELATED PROTEIN 14"/>
    <property type="match status" value="1"/>
</dbReference>
<name>A0A167KQ32_CALVF</name>
<dbReference type="Proteomes" id="UP000076738">
    <property type="component" value="Unassembled WGS sequence"/>
</dbReference>
<accession>A0A167KQ32</accession>
<dbReference type="Pfam" id="PF10186">
    <property type="entry name" value="ATG14"/>
    <property type="match status" value="1"/>
</dbReference>
<dbReference type="EMBL" id="KV417292">
    <property type="protein sequence ID" value="KZO94876.1"/>
    <property type="molecule type" value="Genomic_DNA"/>
</dbReference>
<dbReference type="AlphaFoldDB" id="A0A167KQ32"/>
<gene>
    <name evidence="6" type="ORF">CALVIDRAFT_483801</name>
</gene>
<dbReference type="GO" id="GO:0005768">
    <property type="term" value="C:endosome"/>
    <property type="evidence" value="ECO:0007669"/>
    <property type="project" value="TreeGrafter"/>
</dbReference>
<evidence type="ECO:0000256" key="3">
    <source>
        <dbReference type="ARBA" id="ARBA00023054"/>
    </source>
</evidence>
<feature type="region of interest" description="Disordered" evidence="5">
    <location>
        <begin position="337"/>
        <end position="364"/>
    </location>
</feature>
<dbReference type="GO" id="GO:0000149">
    <property type="term" value="F:SNARE binding"/>
    <property type="evidence" value="ECO:0007669"/>
    <property type="project" value="TreeGrafter"/>
</dbReference>